<keyword evidence="4" id="KW-1133">Transmembrane helix</keyword>
<evidence type="ECO:0000256" key="1">
    <source>
        <dbReference type="ARBA" id="ARBA00023157"/>
    </source>
</evidence>
<dbReference type="Pfam" id="PF00200">
    <property type="entry name" value="Disintegrin"/>
    <property type="match status" value="1"/>
</dbReference>
<feature type="transmembrane region" description="Helical" evidence="4">
    <location>
        <begin position="448"/>
        <end position="471"/>
    </location>
</feature>
<dbReference type="InterPro" id="IPR036436">
    <property type="entry name" value="Disintegrin_dom_sf"/>
</dbReference>
<feature type="non-terminal residue" evidence="6">
    <location>
        <position position="1"/>
    </location>
</feature>
<dbReference type="Pfam" id="PF01421">
    <property type="entry name" value="Reprolysin"/>
    <property type="match status" value="1"/>
</dbReference>
<comment type="caution">
    <text evidence="6">The sequence shown here is derived from an EMBL/GenBank/DDBJ whole genome shotgun (WGS) entry which is preliminary data.</text>
</comment>
<evidence type="ECO:0000259" key="5">
    <source>
        <dbReference type="PROSITE" id="PS50214"/>
    </source>
</evidence>
<dbReference type="PROSITE" id="PS50214">
    <property type="entry name" value="DISINTEGRIN_2"/>
    <property type="match status" value="1"/>
</dbReference>
<feature type="region of interest" description="Disordered" evidence="3">
    <location>
        <begin position="482"/>
        <end position="501"/>
    </location>
</feature>
<dbReference type="FunFam" id="4.10.70.10:FF:000001">
    <property type="entry name" value="Disintegrin and metalloproteinase domain-containing protein 22"/>
    <property type="match status" value="1"/>
</dbReference>
<dbReference type="InterPro" id="IPR018358">
    <property type="entry name" value="Disintegrin_CS"/>
</dbReference>
<dbReference type="InterPro" id="IPR006586">
    <property type="entry name" value="ADAM_Cys-rich"/>
</dbReference>
<proteinExistence type="predicted"/>
<keyword evidence="7" id="KW-1185">Reference proteome</keyword>
<sequence>YYLPSKFSKCDIEEYHEFLNSGGGACLFNKPTKLKKQQLWSKYDNDLISDCALQLLDPPECGNGFVEDGEECDCGTTAECASEGGECCNTCTLTAGSQCSNGLCCRKCRFEPKGVLCREAVNDCDIAENCTGNSSQCSPNIHKMDGYSCDNRQGICFGGRCKTRDRQCKYIWGEILIKTILQSSAACLQTMILHLTDWEALLTIMVHPCFPGLGFSKSSSPEKRFVSISEVSAADRYCYEKLNIEGTEKGNCGRDKDSWIQCNKQDVLCGYLLCSNISSVPRLGELDGEITSSVLQFGKVYTCSGGHVKIDEETDLGYVENGTPCGPNMVCLDHRCLPIESFNFSTCPGTTDTQICSGHGVCCYTLLSFVLAEYTVCSNEIKCVCDRFWGGDDCSSRIKDDVYFYKDAINKGVVSTNIIIGAIAGTILVLALVLGITAWGYNKNFIRYMFYCPCVLHTDNVIIFLSLLFLWKETTEDRGNIGGNRKKVRGKRFRPRSNSTE</sequence>
<protein>
    <recommendedName>
        <fullName evidence="5">Disintegrin domain-containing protein</fullName>
    </recommendedName>
</protein>
<dbReference type="GO" id="GO:0006508">
    <property type="term" value="P:proteolysis"/>
    <property type="evidence" value="ECO:0007669"/>
    <property type="project" value="InterPro"/>
</dbReference>
<reference evidence="6 7" key="1">
    <citation type="submission" date="2018-01" db="EMBL/GenBank/DDBJ databases">
        <title>Comparison of the Chinese Bamboo Partridge and Red Junglefowl genome sequences highlights the importance of demography in genome evolution.</title>
        <authorList>
            <person name="Tiley G.P."/>
            <person name="Kimball R.T."/>
            <person name="Braun E.L."/>
            <person name="Burleigh J.G."/>
        </authorList>
    </citation>
    <scope>NUCLEOTIDE SEQUENCE [LARGE SCALE GENOMIC DNA]</scope>
    <source>
        <strain evidence="6">RTK389</strain>
        <tissue evidence="6">Blood</tissue>
    </source>
</reference>
<dbReference type="Gene3D" id="4.10.70.10">
    <property type="entry name" value="Disintegrin domain"/>
    <property type="match status" value="1"/>
</dbReference>
<dbReference type="InterPro" id="IPR001762">
    <property type="entry name" value="Disintegrin_dom"/>
</dbReference>
<dbReference type="EMBL" id="PPHD01004691">
    <property type="protein sequence ID" value="POI32897.1"/>
    <property type="molecule type" value="Genomic_DNA"/>
</dbReference>
<dbReference type="OrthoDB" id="5951731at2759"/>
<dbReference type="PROSITE" id="PS00427">
    <property type="entry name" value="DISINTEGRIN_1"/>
    <property type="match status" value="1"/>
</dbReference>
<organism evidence="6 7">
    <name type="scientific">Bambusicola thoracicus</name>
    <name type="common">Chinese bamboo-partridge</name>
    <name type="synonym">Perdix thoracica</name>
    <dbReference type="NCBI Taxonomy" id="9083"/>
    <lineage>
        <taxon>Eukaryota</taxon>
        <taxon>Metazoa</taxon>
        <taxon>Chordata</taxon>
        <taxon>Craniata</taxon>
        <taxon>Vertebrata</taxon>
        <taxon>Euteleostomi</taxon>
        <taxon>Archelosauria</taxon>
        <taxon>Archosauria</taxon>
        <taxon>Dinosauria</taxon>
        <taxon>Saurischia</taxon>
        <taxon>Theropoda</taxon>
        <taxon>Coelurosauria</taxon>
        <taxon>Aves</taxon>
        <taxon>Neognathae</taxon>
        <taxon>Galloanserae</taxon>
        <taxon>Galliformes</taxon>
        <taxon>Phasianidae</taxon>
        <taxon>Perdicinae</taxon>
        <taxon>Bambusicola</taxon>
    </lineage>
</organism>
<dbReference type="Proteomes" id="UP000237246">
    <property type="component" value="Unassembled WGS sequence"/>
</dbReference>
<dbReference type="InterPro" id="IPR001590">
    <property type="entry name" value="Peptidase_M12B"/>
</dbReference>
<dbReference type="SUPFAM" id="SSF57552">
    <property type="entry name" value="Blood coagulation inhibitor (disintegrin)"/>
    <property type="match status" value="1"/>
</dbReference>
<dbReference type="PANTHER" id="PTHR11905:SF14">
    <property type="entry name" value="DISINTEGRIN AND METALLOPROTEINASE DOMAIN-CONTAINING PROTEIN 22"/>
    <property type="match status" value="1"/>
</dbReference>
<accession>A0A2P4T979</accession>
<dbReference type="SMART" id="SM00608">
    <property type="entry name" value="ACR"/>
    <property type="match status" value="1"/>
</dbReference>
<dbReference type="PRINTS" id="PR00289">
    <property type="entry name" value="DISINTEGRIN"/>
</dbReference>
<evidence type="ECO:0000256" key="3">
    <source>
        <dbReference type="SAM" id="MobiDB-lite"/>
    </source>
</evidence>
<keyword evidence="4" id="KW-0812">Transmembrane</keyword>
<dbReference type="Pfam" id="PF08516">
    <property type="entry name" value="ADAM_CR"/>
    <property type="match status" value="2"/>
</dbReference>
<dbReference type="GO" id="GO:0098839">
    <property type="term" value="C:postsynaptic density membrane"/>
    <property type="evidence" value="ECO:0007669"/>
    <property type="project" value="TreeGrafter"/>
</dbReference>
<keyword evidence="4" id="KW-0472">Membrane</keyword>
<dbReference type="PANTHER" id="PTHR11905">
    <property type="entry name" value="ADAM A DISINTEGRIN AND METALLOPROTEASE DOMAIN"/>
    <property type="match status" value="1"/>
</dbReference>
<evidence type="ECO:0000313" key="6">
    <source>
        <dbReference type="EMBL" id="POI32897.1"/>
    </source>
</evidence>
<gene>
    <name evidence="6" type="ORF">CIB84_003351</name>
</gene>
<evidence type="ECO:0000256" key="4">
    <source>
        <dbReference type="SAM" id="Phobius"/>
    </source>
</evidence>
<dbReference type="SMART" id="SM00050">
    <property type="entry name" value="DISIN"/>
    <property type="match status" value="1"/>
</dbReference>
<dbReference type="AlphaFoldDB" id="A0A2P4T979"/>
<feature type="compositionally biased region" description="Basic residues" evidence="3">
    <location>
        <begin position="484"/>
        <end position="495"/>
    </location>
</feature>
<feature type="disulfide bond" evidence="2">
    <location>
        <begin position="117"/>
        <end position="137"/>
    </location>
</feature>
<feature type="domain" description="Disintegrin" evidence="5">
    <location>
        <begin position="58"/>
        <end position="145"/>
    </location>
</feature>
<keyword evidence="1 2" id="KW-1015">Disulfide bond</keyword>
<feature type="transmembrane region" description="Helical" evidence="4">
    <location>
        <begin position="418"/>
        <end position="441"/>
    </location>
</feature>
<name>A0A2P4T979_BAMTH</name>
<dbReference type="GO" id="GO:0004222">
    <property type="term" value="F:metalloendopeptidase activity"/>
    <property type="evidence" value="ECO:0007669"/>
    <property type="project" value="InterPro"/>
</dbReference>
<evidence type="ECO:0000256" key="2">
    <source>
        <dbReference type="PROSITE-ProRule" id="PRU00068"/>
    </source>
</evidence>
<evidence type="ECO:0000313" key="7">
    <source>
        <dbReference type="Proteomes" id="UP000237246"/>
    </source>
</evidence>